<accession>A0A915I1M7</accession>
<dbReference type="Proteomes" id="UP000887565">
    <property type="component" value="Unplaced"/>
</dbReference>
<protein>
    <submittedName>
        <fullName evidence="2">Uncharacterized protein</fullName>
    </submittedName>
</protein>
<sequence length="143" mass="16819">MVHKFIIIIFSHCEKLKNGCIQPRTIALVFITTANEKTRQTNCPSSPLIEYDFWKNKFRNTTSILGEFRFQPPNSIENSTFIDFYVSKQRILLKTPYQEQSVDLYVPFLIDVDRTIARFDLEKQVLSVELPLLLRKSPDLYKI</sequence>
<dbReference type="AlphaFoldDB" id="A0A915I1M7"/>
<evidence type="ECO:0000313" key="2">
    <source>
        <dbReference type="WBParaSite" id="nRc.2.0.1.t08038-RA"/>
    </source>
</evidence>
<keyword evidence="1" id="KW-1185">Reference proteome</keyword>
<proteinExistence type="predicted"/>
<evidence type="ECO:0000313" key="1">
    <source>
        <dbReference type="Proteomes" id="UP000887565"/>
    </source>
</evidence>
<organism evidence="1 2">
    <name type="scientific">Romanomermis culicivorax</name>
    <name type="common">Nematode worm</name>
    <dbReference type="NCBI Taxonomy" id="13658"/>
    <lineage>
        <taxon>Eukaryota</taxon>
        <taxon>Metazoa</taxon>
        <taxon>Ecdysozoa</taxon>
        <taxon>Nematoda</taxon>
        <taxon>Enoplea</taxon>
        <taxon>Dorylaimia</taxon>
        <taxon>Mermithida</taxon>
        <taxon>Mermithoidea</taxon>
        <taxon>Mermithidae</taxon>
        <taxon>Romanomermis</taxon>
    </lineage>
</organism>
<reference evidence="2" key="1">
    <citation type="submission" date="2022-11" db="UniProtKB">
        <authorList>
            <consortium name="WormBaseParasite"/>
        </authorList>
    </citation>
    <scope>IDENTIFICATION</scope>
</reference>
<name>A0A915I1M7_ROMCU</name>
<dbReference type="WBParaSite" id="nRc.2.0.1.t08038-RA">
    <property type="protein sequence ID" value="nRc.2.0.1.t08038-RA"/>
    <property type="gene ID" value="nRc.2.0.1.g08038"/>
</dbReference>